<dbReference type="PANTHER" id="PTHR23266">
    <property type="entry name" value="IMMUNOGLOBULIN HEAVY CHAIN"/>
    <property type="match status" value="1"/>
</dbReference>
<keyword evidence="4" id="KW-0964">Secreted</keyword>
<keyword evidence="10" id="KW-0393">Immunoglobulin domain</keyword>
<evidence type="ECO:0000259" key="13">
    <source>
        <dbReference type="PROSITE" id="PS50835"/>
    </source>
</evidence>
<keyword evidence="9" id="KW-1015">Disulfide bond</keyword>
<keyword evidence="6" id="KW-0391">Immunity</keyword>
<keyword evidence="7" id="KW-1064">Adaptive immunity</keyword>
<evidence type="ECO:0000256" key="8">
    <source>
        <dbReference type="ARBA" id="ARBA00023136"/>
    </source>
</evidence>
<keyword evidence="11" id="KW-1280">Immunoglobulin</keyword>
<evidence type="ECO:0000256" key="3">
    <source>
        <dbReference type="ARBA" id="ARBA00022475"/>
    </source>
</evidence>
<dbReference type="InterPro" id="IPR007110">
    <property type="entry name" value="Ig-like_dom"/>
</dbReference>
<dbReference type="GO" id="GO:0005886">
    <property type="term" value="C:plasma membrane"/>
    <property type="evidence" value="ECO:0007669"/>
    <property type="project" value="UniProtKB-SubCell"/>
</dbReference>
<dbReference type="SMART" id="SM00406">
    <property type="entry name" value="IGv"/>
    <property type="match status" value="1"/>
</dbReference>
<dbReference type="SUPFAM" id="SSF48726">
    <property type="entry name" value="Immunoglobulin"/>
    <property type="match status" value="1"/>
</dbReference>
<feature type="signal peptide" evidence="12">
    <location>
        <begin position="1"/>
        <end position="19"/>
    </location>
</feature>
<evidence type="ECO:0000313" key="14">
    <source>
        <dbReference type="EMBL" id="ELK29904.1"/>
    </source>
</evidence>
<feature type="chain" id="PRO_5003970617" evidence="12">
    <location>
        <begin position="20"/>
        <end position="124"/>
    </location>
</feature>
<dbReference type="AlphaFoldDB" id="L5LTX3"/>
<dbReference type="GO" id="GO:0019814">
    <property type="term" value="C:immunoglobulin complex"/>
    <property type="evidence" value="ECO:0007669"/>
    <property type="project" value="UniProtKB-KW"/>
</dbReference>
<gene>
    <name evidence="14" type="ORF">MDA_GLEAN10002135</name>
</gene>
<dbReference type="InterPro" id="IPR050199">
    <property type="entry name" value="IgHV"/>
</dbReference>
<dbReference type="Proteomes" id="UP000010556">
    <property type="component" value="Unassembled WGS sequence"/>
</dbReference>
<dbReference type="GO" id="GO:0005576">
    <property type="term" value="C:extracellular region"/>
    <property type="evidence" value="ECO:0007669"/>
    <property type="project" value="UniProtKB-SubCell"/>
</dbReference>
<evidence type="ECO:0000256" key="1">
    <source>
        <dbReference type="ARBA" id="ARBA00004236"/>
    </source>
</evidence>
<evidence type="ECO:0000256" key="5">
    <source>
        <dbReference type="ARBA" id="ARBA00022729"/>
    </source>
</evidence>
<dbReference type="InterPro" id="IPR013783">
    <property type="entry name" value="Ig-like_fold"/>
</dbReference>
<evidence type="ECO:0000256" key="2">
    <source>
        <dbReference type="ARBA" id="ARBA00004613"/>
    </source>
</evidence>
<accession>L5LTX3</accession>
<dbReference type="PROSITE" id="PS50835">
    <property type="entry name" value="IG_LIKE"/>
    <property type="match status" value="1"/>
</dbReference>
<evidence type="ECO:0000256" key="12">
    <source>
        <dbReference type="SAM" id="SignalP"/>
    </source>
</evidence>
<name>L5LTX3_MYODS</name>
<keyword evidence="3" id="KW-1003">Cell membrane</keyword>
<evidence type="ECO:0000256" key="9">
    <source>
        <dbReference type="ARBA" id="ARBA00023157"/>
    </source>
</evidence>
<dbReference type="Gene3D" id="2.60.40.10">
    <property type="entry name" value="Immunoglobulins"/>
    <property type="match status" value="1"/>
</dbReference>
<sequence length="124" mass="13694">MDWSWRTLLLVAIATGVHSQVQLVQSGAEVRKAGASVKVSCKVSGYIFTSYYVSWVRQAPGKDLQYMGWINTETGKPKYAQGISERGVFSMDTSISIAYLQINGLKSEDTAVYYCARHSEGKSV</sequence>
<evidence type="ECO:0000313" key="15">
    <source>
        <dbReference type="Proteomes" id="UP000010556"/>
    </source>
</evidence>
<proteinExistence type="predicted"/>
<dbReference type="Pfam" id="PF07686">
    <property type="entry name" value="V-set"/>
    <property type="match status" value="1"/>
</dbReference>
<dbReference type="InterPro" id="IPR036179">
    <property type="entry name" value="Ig-like_dom_sf"/>
</dbReference>
<dbReference type="FunFam" id="2.60.40.10:FF:001072">
    <property type="entry name" value="Immunoglobulin heavy variable V1-24"/>
    <property type="match status" value="1"/>
</dbReference>
<evidence type="ECO:0000256" key="4">
    <source>
        <dbReference type="ARBA" id="ARBA00022525"/>
    </source>
</evidence>
<feature type="domain" description="Ig-like" evidence="13">
    <location>
        <begin position="19"/>
        <end position="124"/>
    </location>
</feature>
<evidence type="ECO:0000256" key="7">
    <source>
        <dbReference type="ARBA" id="ARBA00023130"/>
    </source>
</evidence>
<evidence type="ECO:0000256" key="10">
    <source>
        <dbReference type="ARBA" id="ARBA00023319"/>
    </source>
</evidence>
<dbReference type="EMBL" id="KB107569">
    <property type="protein sequence ID" value="ELK29904.1"/>
    <property type="molecule type" value="Genomic_DNA"/>
</dbReference>
<dbReference type="GO" id="GO:0002250">
    <property type="term" value="P:adaptive immune response"/>
    <property type="evidence" value="ECO:0007669"/>
    <property type="project" value="UniProtKB-KW"/>
</dbReference>
<keyword evidence="5 12" id="KW-0732">Signal</keyword>
<protein>
    <submittedName>
        <fullName evidence="14">Ig heavy chain V-I region V35</fullName>
    </submittedName>
</protein>
<dbReference type="InterPro" id="IPR013106">
    <property type="entry name" value="Ig_V-set"/>
</dbReference>
<keyword evidence="15" id="KW-1185">Reference proteome</keyword>
<organism evidence="14 15">
    <name type="scientific">Myotis davidii</name>
    <name type="common">David's myotis</name>
    <dbReference type="NCBI Taxonomy" id="225400"/>
    <lineage>
        <taxon>Eukaryota</taxon>
        <taxon>Metazoa</taxon>
        <taxon>Chordata</taxon>
        <taxon>Craniata</taxon>
        <taxon>Vertebrata</taxon>
        <taxon>Euteleostomi</taxon>
        <taxon>Mammalia</taxon>
        <taxon>Eutheria</taxon>
        <taxon>Laurasiatheria</taxon>
        <taxon>Chiroptera</taxon>
        <taxon>Yangochiroptera</taxon>
        <taxon>Vespertilionidae</taxon>
        <taxon>Myotis</taxon>
    </lineage>
</organism>
<comment type="subcellular location">
    <subcellularLocation>
        <location evidence="1">Cell membrane</location>
    </subcellularLocation>
    <subcellularLocation>
        <location evidence="2">Secreted</location>
    </subcellularLocation>
</comment>
<evidence type="ECO:0000256" key="6">
    <source>
        <dbReference type="ARBA" id="ARBA00022859"/>
    </source>
</evidence>
<evidence type="ECO:0000256" key="11">
    <source>
        <dbReference type="ARBA" id="ARBA00043265"/>
    </source>
</evidence>
<reference evidence="15" key="1">
    <citation type="journal article" date="2013" name="Science">
        <title>Comparative analysis of bat genomes provides insight into the evolution of flight and immunity.</title>
        <authorList>
            <person name="Zhang G."/>
            <person name="Cowled C."/>
            <person name="Shi Z."/>
            <person name="Huang Z."/>
            <person name="Bishop-Lilly K.A."/>
            <person name="Fang X."/>
            <person name="Wynne J.W."/>
            <person name="Xiong Z."/>
            <person name="Baker M.L."/>
            <person name="Zhao W."/>
            <person name="Tachedjian M."/>
            <person name="Zhu Y."/>
            <person name="Zhou P."/>
            <person name="Jiang X."/>
            <person name="Ng J."/>
            <person name="Yang L."/>
            <person name="Wu L."/>
            <person name="Xiao J."/>
            <person name="Feng Y."/>
            <person name="Chen Y."/>
            <person name="Sun X."/>
            <person name="Zhang Y."/>
            <person name="Marsh G.A."/>
            <person name="Crameri G."/>
            <person name="Broder C.C."/>
            <person name="Frey K.G."/>
            <person name="Wang L.F."/>
            <person name="Wang J."/>
        </authorList>
    </citation>
    <scope>NUCLEOTIDE SEQUENCE [LARGE SCALE GENOMIC DNA]</scope>
</reference>
<keyword evidence="8" id="KW-0472">Membrane</keyword>